<comment type="subcellular location">
    <subcellularLocation>
        <location evidence="1">Cell membrane</location>
        <topology evidence="1">Lipid-anchor</topology>
        <topology evidence="1">GPI-anchor</topology>
    </subcellularLocation>
    <subcellularLocation>
        <location evidence="2">Secreted</location>
    </subcellularLocation>
</comment>
<evidence type="ECO:0000256" key="12">
    <source>
        <dbReference type="ARBA" id="ARBA00023180"/>
    </source>
</evidence>
<dbReference type="EMBL" id="MU151075">
    <property type="protein sequence ID" value="KAF9452080.1"/>
    <property type="molecule type" value="Genomic_DNA"/>
</dbReference>
<evidence type="ECO:0000256" key="9">
    <source>
        <dbReference type="ARBA" id="ARBA00023004"/>
    </source>
</evidence>
<evidence type="ECO:0000256" key="8">
    <source>
        <dbReference type="ARBA" id="ARBA00022729"/>
    </source>
</evidence>
<accession>A0A9P6C7N4</accession>
<name>A0A9P6C7N4_9AGAR</name>
<dbReference type="Pfam" id="PF05730">
    <property type="entry name" value="CFEM"/>
    <property type="match status" value="1"/>
</dbReference>
<keyword evidence="13" id="KW-0449">Lipoprotein</keyword>
<evidence type="ECO:0000256" key="6">
    <source>
        <dbReference type="ARBA" id="ARBA00022617"/>
    </source>
</evidence>
<evidence type="ECO:0000256" key="14">
    <source>
        <dbReference type="SAM" id="MobiDB-lite"/>
    </source>
</evidence>
<evidence type="ECO:0000256" key="11">
    <source>
        <dbReference type="ARBA" id="ARBA00023157"/>
    </source>
</evidence>
<comment type="similarity">
    <text evidence="3">Belongs to the RBT5 family.</text>
</comment>
<dbReference type="GO" id="GO:0005886">
    <property type="term" value="C:plasma membrane"/>
    <property type="evidence" value="ECO:0007669"/>
    <property type="project" value="UniProtKB-SubCell"/>
</dbReference>
<evidence type="ECO:0000256" key="15">
    <source>
        <dbReference type="SAM" id="SignalP"/>
    </source>
</evidence>
<evidence type="ECO:0000256" key="3">
    <source>
        <dbReference type="ARBA" id="ARBA00010031"/>
    </source>
</evidence>
<evidence type="ECO:0000256" key="13">
    <source>
        <dbReference type="ARBA" id="ARBA00023288"/>
    </source>
</evidence>
<dbReference type="AlphaFoldDB" id="A0A9P6C7N4"/>
<feature type="domain" description="CFEM" evidence="16">
    <location>
        <begin position="1"/>
        <end position="113"/>
    </location>
</feature>
<dbReference type="SMART" id="SM00747">
    <property type="entry name" value="CFEM"/>
    <property type="match status" value="1"/>
</dbReference>
<evidence type="ECO:0000256" key="7">
    <source>
        <dbReference type="ARBA" id="ARBA00022723"/>
    </source>
</evidence>
<evidence type="ECO:0000256" key="2">
    <source>
        <dbReference type="ARBA" id="ARBA00004613"/>
    </source>
</evidence>
<dbReference type="GO" id="GO:0005576">
    <property type="term" value="C:extracellular region"/>
    <property type="evidence" value="ECO:0007669"/>
    <property type="project" value="UniProtKB-SubCell"/>
</dbReference>
<evidence type="ECO:0000256" key="4">
    <source>
        <dbReference type="ARBA" id="ARBA00022475"/>
    </source>
</evidence>
<protein>
    <recommendedName>
        <fullName evidence="16">CFEM domain-containing protein</fullName>
    </recommendedName>
</protein>
<reference evidence="17" key="1">
    <citation type="submission" date="2020-11" db="EMBL/GenBank/DDBJ databases">
        <authorList>
            <consortium name="DOE Joint Genome Institute"/>
            <person name="Ahrendt S."/>
            <person name="Riley R."/>
            <person name="Andreopoulos W."/>
            <person name="Labutti K."/>
            <person name="Pangilinan J."/>
            <person name="Ruiz-Duenas F.J."/>
            <person name="Barrasa J.M."/>
            <person name="Sanchez-Garcia M."/>
            <person name="Camarero S."/>
            <person name="Miyauchi S."/>
            <person name="Serrano A."/>
            <person name="Linde D."/>
            <person name="Babiker R."/>
            <person name="Drula E."/>
            <person name="Ayuso-Fernandez I."/>
            <person name="Pacheco R."/>
            <person name="Padilla G."/>
            <person name="Ferreira P."/>
            <person name="Barriuso J."/>
            <person name="Kellner H."/>
            <person name="Castanera R."/>
            <person name="Alfaro M."/>
            <person name="Ramirez L."/>
            <person name="Pisabarro A.G."/>
            <person name="Kuo A."/>
            <person name="Tritt A."/>
            <person name="Lipzen A."/>
            <person name="He G."/>
            <person name="Yan M."/>
            <person name="Ng V."/>
            <person name="Cullen D."/>
            <person name="Martin F."/>
            <person name="Rosso M.-N."/>
            <person name="Henrissat B."/>
            <person name="Hibbett D."/>
            <person name="Martinez A.T."/>
            <person name="Grigoriev I.V."/>
        </authorList>
    </citation>
    <scope>NUCLEOTIDE SEQUENCE</scope>
    <source>
        <strain evidence="17">MF-IS2</strain>
    </source>
</reference>
<evidence type="ECO:0000256" key="1">
    <source>
        <dbReference type="ARBA" id="ARBA00004609"/>
    </source>
</evidence>
<keyword evidence="6" id="KW-0349">Heme</keyword>
<feature type="chain" id="PRO_5040170605" description="CFEM domain-containing protein" evidence="15">
    <location>
        <begin position="19"/>
        <end position="155"/>
    </location>
</feature>
<evidence type="ECO:0000256" key="5">
    <source>
        <dbReference type="ARBA" id="ARBA00022525"/>
    </source>
</evidence>
<dbReference type="Proteomes" id="UP000807342">
    <property type="component" value="Unassembled WGS sequence"/>
</dbReference>
<keyword evidence="12" id="KW-0325">Glycoprotein</keyword>
<keyword evidence="9" id="KW-0408">Iron</keyword>
<feature type="compositionally biased region" description="Low complexity" evidence="14">
    <location>
        <begin position="101"/>
        <end position="128"/>
    </location>
</feature>
<dbReference type="PANTHER" id="PTHR37928:SF2">
    <property type="entry name" value="GPI ANCHORED CFEM DOMAIN PROTEIN (AFU_ORTHOLOGUE AFUA_6G10580)"/>
    <property type="match status" value="1"/>
</dbReference>
<dbReference type="OrthoDB" id="3065412at2759"/>
<evidence type="ECO:0000259" key="16">
    <source>
        <dbReference type="PROSITE" id="PS52012"/>
    </source>
</evidence>
<comment type="caution">
    <text evidence="17">The sequence shown here is derived from an EMBL/GenBank/DDBJ whole genome shotgun (WGS) entry which is preliminary data.</text>
</comment>
<dbReference type="GO" id="GO:0046872">
    <property type="term" value="F:metal ion binding"/>
    <property type="evidence" value="ECO:0007669"/>
    <property type="project" value="UniProtKB-KW"/>
</dbReference>
<keyword evidence="10" id="KW-0472">Membrane</keyword>
<evidence type="ECO:0000313" key="18">
    <source>
        <dbReference type="Proteomes" id="UP000807342"/>
    </source>
</evidence>
<keyword evidence="8 15" id="KW-0732">Signal</keyword>
<dbReference type="PROSITE" id="PS52012">
    <property type="entry name" value="CFEM"/>
    <property type="match status" value="1"/>
</dbReference>
<dbReference type="PANTHER" id="PTHR37928">
    <property type="entry name" value="CFEM DOMAIN PROTEIN (AFU_ORTHOLOGUE AFUA_6G14090)"/>
    <property type="match status" value="1"/>
</dbReference>
<dbReference type="InterPro" id="IPR051735">
    <property type="entry name" value="CFEM_domain"/>
</dbReference>
<proteinExistence type="inferred from homology"/>
<keyword evidence="5" id="KW-0964">Secreted</keyword>
<keyword evidence="7" id="KW-0479">Metal-binding</keyword>
<keyword evidence="18" id="KW-1185">Reference proteome</keyword>
<keyword evidence="4" id="KW-1003">Cell membrane</keyword>
<organism evidence="17 18">
    <name type="scientific">Macrolepiota fuliginosa MF-IS2</name>
    <dbReference type="NCBI Taxonomy" id="1400762"/>
    <lineage>
        <taxon>Eukaryota</taxon>
        <taxon>Fungi</taxon>
        <taxon>Dikarya</taxon>
        <taxon>Basidiomycota</taxon>
        <taxon>Agaricomycotina</taxon>
        <taxon>Agaricomycetes</taxon>
        <taxon>Agaricomycetidae</taxon>
        <taxon>Agaricales</taxon>
        <taxon>Agaricineae</taxon>
        <taxon>Agaricaceae</taxon>
        <taxon>Macrolepiota</taxon>
    </lineage>
</organism>
<evidence type="ECO:0000256" key="10">
    <source>
        <dbReference type="ARBA" id="ARBA00023136"/>
    </source>
</evidence>
<feature type="region of interest" description="Disordered" evidence="14">
    <location>
        <begin position="101"/>
        <end position="129"/>
    </location>
</feature>
<dbReference type="InterPro" id="IPR008427">
    <property type="entry name" value="Extracellular_membr_CFEM_dom"/>
</dbReference>
<keyword evidence="11" id="KW-1015">Disulfide bond</keyword>
<gene>
    <name evidence="17" type="ORF">P691DRAFT_772556</name>
</gene>
<feature type="signal peptide" evidence="15">
    <location>
        <begin position="1"/>
        <end position="18"/>
    </location>
</feature>
<sequence length="155" mass="14871">MRFSVAVAVATLASSVSASLVARQLPQCANSCIMSADLGGCQPTDNACLCKSQKFVNSTTTCIGTQCTGSDLQAALTAAQQLCAVVGVTLTSIPSNFPTGGVASSTGASPTTSGSAAGTTPGSAAPASQTGNSASFNGISFMAGAAALGLAALAL</sequence>
<evidence type="ECO:0000313" key="17">
    <source>
        <dbReference type="EMBL" id="KAF9452080.1"/>
    </source>
</evidence>